<name>A0A0F9W816_9MICR</name>
<dbReference type="AlphaFoldDB" id="A0A0F9W816"/>
<comment type="caution">
    <text evidence="1">The sequence shown here is derived from an EMBL/GenBank/DDBJ whole genome shotgun (WGS) entry which is preliminary data.</text>
</comment>
<gene>
    <name evidence="1" type="ORF">AAJ76_1910002127</name>
</gene>
<dbReference type="EMBL" id="JPQZ01000191">
    <property type="protein sequence ID" value="KKO73876.1"/>
    <property type="molecule type" value="Genomic_DNA"/>
</dbReference>
<evidence type="ECO:0000313" key="2">
    <source>
        <dbReference type="Proteomes" id="UP000034350"/>
    </source>
</evidence>
<accession>A0A0F9W816</accession>
<dbReference type="Proteomes" id="UP000034350">
    <property type="component" value="Unassembled WGS sequence"/>
</dbReference>
<organism evidence="1 2">
    <name type="scientific">Vairimorpha ceranae</name>
    <dbReference type="NCBI Taxonomy" id="40302"/>
    <lineage>
        <taxon>Eukaryota</taxon>
        <taxon>Fungi</taxon>
        <taxon>Fungi incertae sedis</taxon>
        <taxon>Microsporidia</taxon>
        <taxon>Nosematidae</taxon>
        <taxon>Vairimorpha</taxon>
    </lineage>
</organism>
<evidence type="ECO:0000313" key="1">
    <source>
        <dbReference type="EMBL" id="KKO73876.1"/>
    </source>
</evidence>
<proteinExistence type="predicted"/>
<keyword evidence="2" id="KW-1185">Reference proteome</keyword>
<dbReference type="GeneID" id="36319289"/>
<protein>
    <submittedName>
        <fullName evidence="1">Uncharacterized protein</fullName>
    </submittedName>
</protein>
<dbReference type="VEuPathDB" id="MicrosporidiaDB:AAJ76_1910002127"/>
<dbReference type="RefSeq" id="XP_024329618.1">
    <property type="nucleotide sequence ID" value="XM_024474372.1"/>
</dbReference>
<sequence>MTKKASLNEKLEINFLRNCKKVLDKSIDSFKNKEKKLMKQDN</sequence>
<reference evidence="1 2" key="1">
    <citation type="journal article" date="2015" name="Environ. Microbiol.">
        <title>Genome analyses suggest the presence of polyploidy and recent human-driven expansions in eight global populations of the honeybee pathogen Nosema ceranae.</title>
        <authorList>
            <person name="Pelin A."/>
            <person name="Selman M."/>
            <person name="Aris-Brosou S."/>
            <person name="Farinelli L."/>
            <person name="Corradi N."/>
        </authorList>
    </citation>
    <scope>NUCLEOTIDE SEQUENCE [LARGE SCALE GENOMIC DNA]</scope>
    <source>
        <strain evidence="1 2">PA08 1199</strain>
    </source>
</reference>